<dbReference type="KEGG" id="slp:Slip_2171"/>
<dbReference type="InterPro" id="IPR000362">
    <property type="entry name" value="Fumarate_lyase_fam"/>
</dbReference>
<comment type="similarity">
    <text evidence="4">In the N-terminal section; belongs to the lyase 1 family. Argininosuccinate lyase subfamily.</text>
</comment>
<evidence type="ECO:0000256" key="8">
    <source>
        <dbReference type="ARBA" id="ARBA00022605"/>
    </source>
</evidence>
<dbReference type="AlphaFoldDB" id="D7CJ35"/>
<evidence type="ECO:0000313" key="14">
    <source>
        <dbReference type="EMBL" id="ADI02913.1"/>
    </source>
</evidence>
<dbReference type="InterPro" id="IPR029419">
    <property type="entry name" value="Arg_succ_lyase_C"/>
</dbReference>
<evidence type="ECO:0000256" key="2">
    <source>
        <dbReference type="ARBA" id="ARBA00004496"/>
    </source>
</evidence>
<comment type="similarity">
    <text evidence="10">Belongs to the lyase 1 family. Argininosuccinate lyase subfamily.</text>
</comment>
<dbReference type="EMBL" id="CP002048">
    <property type="protein sequence ID" value="ADI02913.1"/>
    <property type="molecule type" value="Genomic_DNA"/>
</dbReference>
<dbReference type="PRINTS" id="PR00145">
    <property type="entry name" value="ARGSUCLYASE"/>
</dbReference>
<dbReference type="STRING" id="643648.Slip_2171"/>
<dbReference type="Pfam" id="PF14698">
    <property type="entry name" value="ASL_C2"/>
    <property type="match status" value="1"/>
</dbReference>
<name>D7CJ35_SYNLT</name>
<evidence type="ECO:0000259" key="13">
    <source>
        <dbReference type="Pfam" id="PF14698"/>
    </source>
</evidence>
<dbReference type="PANTHER" id="PTHR43814">
    <property type="entry name" value="ARGININOSUCCINATE LYASE"/>
    <property type="match status" value="1"/>
</dbReference>
<feature type="domain" description="Fumarate lyase N-terminal" evidence="12">
    <location>
        <begin position="8"/>
        <end position="302"/>
    </location>
</feature>
<dbReference type="FunFam" id="1.20.200.10:FF:000006">
    <property type="entry name" value="Argininosuccinate lyase"/>
    <property type="match status" value="1"/>
</dbReference>
<dbReference type="PROSITE" id="PS00163">
    <property type="entry name" value="FUMARATE_LYASES"/>
    <property type="match status" value="1"/>
</dbReference>
<accession>D7CJ35</accession>
<dbReference type="FunFam" id="1.10.40.30:FF:000001">
    <property type="entry name" value="Argininosuccinate lyase"/>
    <property type="match status" value="1"/>
</dbReference>
<dbReference type="CDD" id="cd01359">
    <property type="entry name" value="Argininosuccinate_lyase"/>
    <property type="match status" value="1"/>
</dbReference>
<comment type="catalytic activity">
    <reaction evidence="1 10">
        <text>2-(N(omega)-L-arginino)succinate = fumarate + L-arginine</text>
        <dbReference type="Rhea" id="RHEA:24020"/>
        <dbReference type="ChEBI" id="CHEBI:29806"/>
        <dbReference type="ChEBI" id="CHEBI:32682"/>
        <dbReference type="ChEBI" id="CHEBI:57472"/>
        <dbReference type="EC" id="4.3.2.1"/>
    </reaction>
</comment>
<dbReference type="GO" id="GO:0042450">
    <property type="term" value="P:L-arginine biosynthetic process via ornithine"/>
    <property type="evidence" value="ECO:0007669"/>
    <property type="project" value="UniProtKB-UniRule"/>
</dbReference>
<reference evidence="14 15" key="2">
    <citation type="journal article" date="2010" name="Stand. Genomic Sci.">
        <title>Complete genome sequence of Syntrophothermus lipocalidus type strain (TGB-C1).</title>
        <authorList>
            <person name="Djao O.D."/>
            <person name="Zhang X."/>
            <person name="Lucas S."/>
            <person name="Lapidus A."/>
            <person name="Del Rio T.G."/>
            <person name="Nolan M."/>
            <person name="Tice H."/>
            <person name="Cheng J.F."/>
            <person name="Han C."/>
            <person name="Tapia R."/>
            <person name="Goodwin L."/>
            <person name="Pitluck S."/>
            <person name="Liolios K."/>
            <person name="Ivanova N."/>
            <person name="Mavromatis K."/>
            <person name="Mikhailova N."/>
            <person name="Ovchinnikova G."/>
            <person name="Pati A."/>
            <person name="Brambilla E."/>
            <person name="Chen A."/>
            <person name="Palaniappan K."/>
            <person name="Land M."/>
            <person name="Hauser L."/>
            <person name="Chang Y.J."/>
            <person name="Jeffries C.D."/>
            <person name="Rohde M."/>
            <person name="Sikorski J."/>
            <person name="Spring S."/>
            <person name="Goker M."/>
            <person name="Detter J.C."/>
            <person name="Woyke T."/>
            <person name="Bristow J."/>
            <person name="Eisen J.A."/>
            <person name="Markowitz V."/>
            <person name="Hugenholtz P."/>
            <person name="Kyrpides N.C."/>
            <person name="Klenk H.P."/>
        </authorList>
    </citation>
    <scope>NUCLEOTIDE SEQUENCE [LARGE SCALE GENOMIC DNA]</scope>
    <source>
        <strain evidence="15">DSM 12680 / TGB-C1</strain>
    </source>
</reference>
<evidence type="ECO:0000256" key="5">
    <source>
        <dbReference type="ARBA" id="ARBA00012338"/>
    </source>
</evidence>
<keyword evidence="15" id="KW-1185">Reference proteome</keyword>
<dbReference type="GO" id="GO:0005829">
    <property type="term" value="C:cytosol"/>
    <property type="evidence" value="ECO:0007669"/>
    <property type="project" value="TreeGrafter"/>
</dbReference>
<evidence type="ECO:0000256" key="9">
    <source>
        <dbReference type="ARBA" id="ARBA00023239"/>
    </source>
</evidence>
<dbReference type="GO" id="GO:0004056">
    <property type="term" value="F:argininosuccinate lyase activity"/>
    <property type="evidence" value="ECO:0007669"/>
    <property type="project" value="UniProtKB-UniRule"/>
</dbReference>
<dbReference type="FunFam" id="1.10.275.10:FF:000002">
    <property type="entry name" value="Argininosuccinate lyase"/>
    <property type="match status" value="1"/>
</dbReference>
<comment type="pathway">
    <text evidence="3 10">Amino-acid biosynthesis; L-arginine biosynthesis; L-arginine from L-ornithine and carbamoyl phosphate: step 3/3.</text>
</comment>
<dbReference type="UniPathway" id="UPA00068">
    <property type="reaction ID" value="UER00114"/>
</dbReference>
<dbReference type="PRINTS" id="PR00149">
    <property type="entry name" value="FUMRATELYASE"/>
</dbReference>
<gene>
    <name evidence="10" type="primary">argH</name>
    <name evidence="14" type="ordered locus">Slip_2171</name>
</gene>
<dbReference type="SUPFAM" id="SSF48557">
    <property type="entry name" value="L-aspartase-like"/>
    <property type="match status" value="1"/>
</dbReference>
<evidence type="ECO:0000313" key="15">
    <source>
        <dbReference type="Proteomes" id="UP000000378"/>
    </source>
</evidence>
<evidence type="ECO:0000256" key="7">
    <source>
        <dbReference type="ARBA" id="ARBA00022571"/>
    </source>
</evidence>
<keyword evidence="6 10" id="KW-0963">Cytoplasm</keyword>
<dbReference type="HAMAP" id="MF_00006">
    <property type="entry name" value="Arg_succ_lyase"/>
    <property type="match status" value="1"/>
</dbReference>
<evidence type="ECO:0000259" key="12">
    <source>
        <dbReference type="Pfam" id="PF00206"/>
    </source>
</evidence>
<dbReference type="eggNOG" id="COG0165">
    <property type="taxonomic scope" value="Bacteria"/>
</dbReference>
<dbReference type="Pfam" id="PF00206">
    <property type="entry name" value="Lyase_1"/>
    <property type="match status" value="1"/>
</dbReference>
<dbReference type="InterPro" id="IPR008948">
    <property type="entry name" value="L-Aspartase-like"/>
</dbReference>
<feature type="compositionally biased region" description="Acidic residues" evidence="11">
    <location>
        <begin position="472"/>
        <end position="484"/>
    </location>
</feature>
<comment type="subcellular location">
    <subcellularLocation>
        <location evidence="2 10">Cytoplasm</location>
    </subcellularLocation>
</comment>
<evidence type="ECO:0000256" key="6">
    <source>
        <dbReference type="ARBA" id="ARBA00022490"/>
    </source>
</evidence>
<dbReference type="Gene3D" id="1.10.40.30">
    <property type="entry name" value="Fumarase/aspartase (C-terminal domain)"/>
    <property type="match status" value="1"/>
</dbReference>
<protein>
    <recommendedName>
        <fullName evidence="5 10">Argininosuccinate lyase</fullName>
        <shortName evidence="10">ASAL</shortName>
        <ecNumber evidence="5 10">4.3.2.1</ecNumber>
    </recommendedName>
    <alternativeName>
        <fullName evidence="10">Arginosuccinase</fullName>
    </alternativeName>
</protein>
<dbReference type="RefSeq" id="WP_013176315.1">
    <property type="nucleotide sequence ID" value="NC_014220.1"/>
</dbReference>
<dbReference type="InterPro" id="IPR009049">
    <property type="entry name" value="Argininosuccinate_lyase"/>
</dbReference>
<organism evidence="14 15">
    <name type="scientific">Syntrophothermus lipocalidus (strain DSM 12680 / TGB-C1)</name>
    <dbReference type="NCBI Taxonomy" id="643648"/>
    <lineage>
        <taxon>Bacteria</taxon>
        <taxon>Bacillati</taxon>
        <taxon>Bacillota</taxon>
        <taxon>Clostridia</taxon>
        <taxon>Eubacteriales</taxon>
        <taxon>Syntrophomonadaceae</taxon>
        <taxon>Syntrophothermus</taxon>
    </lineage>
</organism>
<evidence type="ECO:0000256" key="11">
    <source>
        <dbReference type="SAM" id="MobiDB-lite"/>
    </source>
</evidence>
<dbReference type="NCBIfam" id="TIGR00838">
    <property type="entry name" value="argH"/>
    <property type="match status" value="1"/>
</dbReference>
<proteinExistence type="inferred from homology"/>
<dbReference type="EC" id="4.3.2.1" evidence="5 10"/>
<dbReference type="Gene3D" id="1.10.275.10">
    <property type="entry name" value="Fumarase/aspartase (N-terminal domain)"/>
    <property type="match status" value="1"/>
</dbReference>
<sequence>MSSKMWGGRFQKPPHRLTEEFNASLSFDRRLYRQDIKGSMAHAAMLAKQGLITEEEKELIIKALQEIMSALDRGELQFDPGVEDIHTQVELWLIERIGTTGKKLHTGRSRNDQVALDVRMYLKEEIGEIRELLLDLEETLVSLAEEHLYTIMPGYTHLQKGQPVTLAHHLMAYFEMFWRDLGRLEDCKKRLDFMPLGSGALAGSGLDLDREYVREQLGFAELTRNSLDAVSDRDFALEFLSFASITMMHLSRFCEELVLWSTDEFKFVEMDDAFATGSSLMPQKKNPDVAELIRGKTGRVYGDLMCLFTVMKGLPLAYNKDMQEDKEPLFDGIDTLKKCLAVFTPMLRTAKFNRQRMAEATRGGFTNATDMADYLVVKGIPFRVAHEIAGRAVLYCIEKNKTLESMGLEELKQFSPEIEDDVYDRISLNGCVASRKVKGGTAPEAVRDAILEANKLLSEFGRVRVSGGSLSGDEEGEDWEQDGEEPLKPKEPEAGFSDESWRYEIDEWVEGFFHSLVSMLNAFTAEQPPEEVLATLEIVPFGQLVREQLSDREEELIEYAVEKVNQLHQAELERLKAYLGGE</sequence>
<evidence type="ECO:0000256" key="10">
    <source>
        <dbReference type="HAMAP-Rule" id="MF_00006"/>
    </source>
</evidence>
<reference evidence="15" key="1">
    <citation type="journal article" date="2010" name="Stand. Genomic Sci.">
        <title>Complete genome sequence of Syntrophothermus lipocalidus type strain (TGB-C1T).</title>
        <authorList>
            <consortium name="US DOE Joint Genome Institute (JGI-PGF)"/>
            <person name="Djao O."/>
            <person name="Zhang X."/>
            <person name="Lucas S."/>
            <person name="Lapidus A."/>
            <person name="Glavina Del Rio T."/>
            <person name="Nolan M."/>
            <person name="Tice H."/>
            <person name="Cheng J."/>
            <person name="Han C."/>
            <person name="Tapia R."/>
            <person name="Goodwin L."/>
            <person name="Pitluck S."/>
            <person name="Liolios K."/>
            <person name="Ivanova N."/>
            <person name="Mavromatis K."/>
            <person name="Mikhailova N."/>
            <person name="Ovchinnikova G."/>
            <person name="Pati A."/>
            <person name="Brambilla E."/>
            <person name="Chen A."/>
            <person name="Palaniappan K."/>
            <person name="Land M."/>
            <person name="Hauser L."/>
            <person name="Chang Y."/>
            <person name="Jeffries C."/>
            <person name="Rohde M."/>
            <person name="Sikorski J."/>
            <person name="Spring S."/>
            <person name="Goker M."/>
            <person name="Detter J."/>
            <person name="Woyke T."/>
            <person name="Bristow J."/>
            <person name="Eisen J."/>
            <person name="Markowitz V."/>
            <person name="Hugenholtz P."/>
            <person name="Kyrpides N."/>
            <person name="Klenk H."/>
        </authorList>
    </citation>
    <scope>NUCLEOTIDE SEQUENCE [LARGE SCALE GENOMIC DNA]</scope>
    <source>
        <strain evidence="15">DSM 12680 / TGB-C1</strain>
    </source>
</reference>
<dbReference type="Proteomes" id="UP000000378">
    <property type="component" value="Chromosome"/>
</dbReference>
<feature type="region of interest" description="Disordered" evidence="11">
    <location>
        <begin position="467"/>
        <end position="495"/>
    </location>
</feature>
<keyword evidence="9 10" id="KW-0456">Lyase</keyword>
<keyword evidence="7 10" id="KW-0055">Arginine biosynthesis</keyword>
<dbReference type="PANTHER" id="PTHR43814:SF1">
    <property type="entry name" value="ARGININOSUCCINATE LYASE"/>
    <property type="match status" value="1"/>
</dbReference>
<dbReference type="InterPro" id="IPR024083">
    <property type="entry name" value="Fumarase/histidase_N"/>
</dbReference>
<keyword evidence="8 10" id="KW-0028">Amino-acid biosynthesis</keyword>
<evidence type="ECO:0000256" key="1">
    <source>
        <dbReference type="ARBA" id="ARBA00000985"/>
    </source>
</evidence>
<dbReference type="OrthoDB" id="9769623at2"/>
<dbReference type="HOGENOM" id="CLU_027272_2_2_9"/>
<dbReference type="InterPro" id="IPR020557">
    <property type="entry name" value="Fumarate_lyase_CS"/>
</dbReference>
<evidence type="ECO:0000256" key="3">
    <source>
        <dbReference type="ARBA" id="ARBA00004941"/>
    </source>
</evidence>
<feature type="domain" description="Argininosuccinate lyase C-terminal" evidence="13">
    <location>
        <begin position="365"/>
        <end position="433"/>
    </location>
</feature>
<evidence type="ECO:0000256" key="4">
    <source>
        <dbReference type="ARBA" id="ARBA00005552"/>
    </source>
</evidence>
<feature type="compositionally biased region" description="Basic and acidic residues" evidence="11">
    <location>
        <begin position="485"/>
        <end position="495"/>
    </location>
</feature>
<dbReference type="InterPro" id="IPR022761">
    <property type="entry name" value="Fumarate_lyase_N"/>
</dbReference>
<dbReference type="Gene3D" id="1.20.200.10">
    <property type="entry name" value="Fumarase/aspartase (Central domain)"/>
    <property type="match status" value="1"/>
</dbReference>